<name>A0A421CUM8_9EURO</name>
<dbReference type="EMBL" id="NIDN02000285">
    <property type="protein sequence ID" value="RLL93623.1"/>
    <property type="molecule type" value="Genomic_DNA"/>
</dbReference>
<comment type="caution">
    <text evidence="2">The sequence shown here is derived from an EMBL/GenBank/DDBJ whole genome shotgun (WGS) entry which is preliminary data.</text>
</comment>
<keyword evidence="3" id="KW-1185">Reference proteome</keyword>
<evidence type="ECO:0000313" key="3">
    <source>
        <dbReference type="Proteomes" id="UP000215289"/>
    </source>
</evidence>
<organism evidence="2 3">
    <name type="scientific">Aspergillus turcosus</name>
    <dbReference type="NCBI Taxonomy" id="1245748"/>
    <lineage>
        <taxon>Eukaryota</taxon>
        <taxon>Fungi</taxon>
        <taxon>Dikarya</taxon>
        <taxon>Ascomycota</taxon>
        <taxon>Pezizomycotina</taxon>
        <taxon>Eurotiomycetes</taxon>
        <taxon>Eurotiomycetidae</taxon>
        <taxon>Eurotiales</taxon>
        <taxon>Aspergillaceae</taxon>
        <taxon>Aspergillus</taxon>
        <taxon>Aspergillus subgen. Fumigati</taxon>
    </lineage>
</organism>
<evidence type="ECO:0000256" key="1">
    <source>
        <dbReference type="SAM" id="SignalP"/>
    </source>
</evidence>
<evidence type="ECO:0000313" key="2">
    <source>
        <dbReference type="EMBL" id="RLL93623.1"/>
    </source>
</evidence>
<feature type="signal peptide" evidence="1">
    <location>
        <begin position="1"/>
        <end position="19"/>
    </location>
</feature>
<dbReference type="Proteomes" id="UP000215289">
    <property type="component" value="Unassembled WGS sequence"/>
</dbReference>
<dbReference type="AlphaFoldDB" id="A0A421CUM8"/>
<feature type="chain" id="PRO_5019335598" evidence="1">
    <location>
        <begin position="20"/>
        <end position="75"/>
    </location>
</feature>
<proteinExistence type="predicted"/>
<keyword evidence="1" id="KW-0732">Signal</keyword>
<reference evidence="2 3" key="1">
    <citation type="submission" date="2018-08" db="EMBL/GenBank/DDBJ databases">
        <title>Draft genome sequences of two Aspergillus turcosus clinical strains isolated from bronchoalveolar lavage fluid: one azole-susceptible and the other azole-resistant.</title>
        <authorList>
            <person name="Parent-Michaud M."/>
            <person name="Dufresne P.J."/>
            <person name="Fournier E."/>
            <person name="Martineau C."/>
            <person name="Moreira S."/>
            <person name="Perkins V."/>
            <person name="De Repentigny L."/>
            <person name="Dufresne S.F."/>
        </authorList>
    </citation>
    <scope>NUCLEOTIDE SEQUENCE [LARGE SCALE GENOMIC DNA]</scope>
    <source>
        <strain evidence="2">HMR AF 1038</strain>
    </source>
</reference>
<dbReference type="OrthoDB" id="4509810at2759"/>
<dbReference type="STRING" id="1245748.A0A421CUM8"/>
<accession>A0A421CUM8</accession>
<protein>
    <submittedName>
        <fullName evidence="2">Uncharacterized protein</fullName>
    </submittedName>
</protein>
<sequence>MKFFVTLLLLAATATAAVAAVEAPQAGCSQPGEYCNGGTFLCCNRRKCVENVVSISSSLLQGIPEDGVSHADNVP</sequence>
<gene>
    <name evidence="2" type="ORF">CFD26_102554</name>
</gene>